<name>A0A9P8P5Q3_9ASCO</name>
<dbReference type="EMBL" id="JAEUBE010000295">
    <property type="protein sequence ID" value="KAH3665442.1"/>
    <property type="molecule type" value="Genomic_DNA"/>
</dbReference>
<protein>
    <submittedName>
        <fullName evidence="2">Uncharacterized protein</fullName>
    </submittedName>
</protein>
<dbReference type="GeneID" id="70235591"/>
<feature type="region of interest" description="Disordered" evidence="1">
    <location>
        <begin position="82"/>
        <end position="107"/>
    </location>
</feature>
<sequence length="138" mass="15403">MSAITLVVDTGWLDKTALAIRVPTDSSSDVLDMATTKRNIFSMLTKKWIETVSFPILSSFCRTFVNSVCCRLNTSSRNFLSKAPEDSLGPIPTSKSPNSLEFRESSPDSKLGWIQMLLRKKSGLEYKSELGWMSTDLI</sequence>
<proteinExistence type="predicted"/>
<evidence type="ECO:0000313" key="3">
    <source>
        <dbReference type="Proteomes" id="UP000769157"/>
    </source>
</evidence>
<dbReference type="RefSeq" id="XP_046060646.1">
    <property type="nucleotide sequence ID" value="XM_046204620.1"/>
</dbReference>
<dbReference type="Proteomes" id="UP000769157">
    <property type="component" value="Unassembled WGS sequence"/>
</dbReference>
<evidence type="ECO:0000313" key="2">
    <source>
        <dbReference type="EMBL" id="KAH3665442.1"/>
    </source>
</evidence>
<reference evidence="2" key="1">
    <citation type="journal article" date="2021" name="Open Biol.">
        <title>Shared evolutionary footprints suggest mitochondrial oxidative damage underlies multiple complex I losses in fungi.</title>
        <authorList>
            <person name="Schikora-Tamarit M.A."/>
            <person name="Marcet-Houben M."/>
            <person name="Nosek J."/>
            <person name="Gabaldon T."/>
        </authorList>
    </citation>
    <scope>NUCLEOTIDE SEQUENCE</scope>
    <source>
        <strain evidence="2">CBS6075</strain>
    </source>
</reference>
<comment type="caution">
    <text evidence="2">The sequence shown here is derived from an EMBL/GenBank/DDBJ whole genome shotgun (WGS) entry which is preliminary data.</text>
</comment>
<dbReference type="AlphaFoldDB" id="A0A9P8P5Q3"/>
<organism evidence="2 3">
    <name type="scientific">Ogataea philodendri</name>
    <dbReference type="NCBI Taxonomy" id="1378263"/>
    <lineage>
        <taxon>Eukaryota</taxon>
        <taxon>Fungi</taxon>
        <taxon>Dikarya</taxon>
        <taxon>Ascomycota</taxon>
        <taxon>Saccharomycotina</taxon>
        <taxon>Pichiomycetes</taxon>
        <taxon>Pichiales</taxon>
        <taxon>Pichiaceae</taxon>
        <taxon>Ogataea</taxon>
    </lineage>
</organism>
<gene>
    <name evidence="2" type="ORF">OGAPHI_003626</name>
</gene>
<evidence type="ECO:0000256" key="1">
    <source>
        <dbReference type="SAM" id="MobiDB-lite"/>
    </source>
</evidence>
<accession>A0A9P8P5Q3</accession>
<reference evidence="2" key="2">
    <citation type="submission" date="2021-01" db="EMBL/GenBank/DDBJ databases">
        <authorList>
            <person name="Schikora-Tamarit M.A."/>
        </authorList>
    </citation>
    <scope>NUCLEOTIDE SEQUENCE</scope>
    <source>
        <strain evidence="2">CBS6075</strain>
    </source>
</reference>
<keyword evidence="3" id="KW-1185">Reference proteome</keyword>